<sequence>DYIRKRRLIVKQRQETRFNTNEDFVNLENINKGDFSLSKDKIEFFYPVSKNHVNWGYEKDHMAIAAKADRAFLKKSFPVKRPELETYFEEREKIALFDNRFALRFPALYYLKQSWSAVQMIYGGDKHGNLPQHYNRYKISCPQRCQSARGDRENMPEY</sequence>
<reference evidence="1" key="1">
    <citation type="journal article" date="2010" name="Science">
        <title>Plasticity of animal genome architecture unmasked by rapid evolution of a pelagic tunicate.</title>
        <authorList>
            <person name="Denoeud F."/>
            <person name="Henriet S."/>
            <person name="Mungpakdee S."/>
            <person name="Aury J.M."/>
            <person name="Da Silva C."/>
            <person name="Brinkmann H."/>
            <person name="Mikhaleva J."/>
            <person name="Olsen L.C."/>
            <person name="Jubin C."/>
            <person name="Canestro C."/>
            <person name="Bouquet J.M."/>
            <person name="Danks G."/>
            <person name="Poulain J."/>
            <person name="Campsteijn C."/>
            <person name="Adamski M."/>
            <person name="Cross I."/>
            <person name="Yadetie F."/>
            <person name="Muffato M."/>
            <person name="Louis A."/>
            <person name="Butcher S."/>
            <person name="Tsagkogeorga G."/>
            <person name="Konrad A."/>
            <person name="Singh S."/>
            <person name="Jensen M.F."/>
            <person name="Cong E.H."/>
            <person name="Eikeseth-Otteraa H."/>
            <person name="Noel B."/>
            <person name="Anthouard V."/>
            <person name="Porcel B.M."/>
            <person name="Kachouri-Lafond R."/>
            <person name="Nishino A."/>
            <person name="Ugolini M."/>
            <person name="Chourrout P."/>
            <person name="Nishida H."/>
            <person name="Aasland R."/>
            <person name="Huzurbazar S."/>
            <person name="Westhof E."/>
            <person name="Delsuc F."/>
            <person name="Lehrach H."/>
            <person name="Reinhardt R."/>
            <person name="Weissenbach J."/>
            <person name="Roy S.W."/>
            <person name="Artiguenave F."/>
            <person name="Postlethwait J.H."/>
            <person name="Manak J.R."/>
            <person name="Thompson E.M."/>
            <person name="Jaillon O."/>
            <person name="Du Pasquier L."/>
            <person name="Boudinot P."/>
            <person name="Liberles D.A."/>
            <person name="Volff J.N."/>
            <person name="Philippe H."/>
            <person name="Lenhard B."/>
            <person name="Roest Crollius H."/>
            <person name="Wincker P."/>
            <person name="Chourrout D."/>
        </authorList>
    </citation>
    <scope>NUCLEOTIDE SEQUENCE [LARGE SCALE GENOMIC DNA]</scope>
</reference>
<dbReference type="OrthoDB" id="10520507at2759"/>
<evidence type="ECO:0000313" key="2">
    <source>
        <dbReference type="Proteomes" id="UP000001307"/>
    </source>
</evidence>
<evidence type="ECO:0000313" key="1">
    <source>
        <dbReference type="EMBL" id="CBY16177.1"/>
    </source>
</evidence>
<feature type="non-terminal residue" evidence="1">
    <location>
        <position position="1"/>
    </location>
</feature>
<gene>
    <name evidence="1" type="ORF">GSOID_T00016506001</name>
</gene>
<dbReference type="Proteomes" id="UP000001307">
    <property type="component" value="Unassembled WGS sequence"/>
</dbReference>
<name>E4Y2U7_OIKDI</name>
<keyword evidence="2" id="KW-1185">Reference proteome</keyword>
<protein>
    <submittedName>
        <fullName evidence="1">Uncharacterized protein</fullName>
    </submittedName>
</protein>
<organism evidence="1">
    <name type="scientific">Oikopleura dioica</name>
    <name type="common">Tunicate</name>
    <dbReference type="NCBI Taxonomy" id="34765"/>
    <lineage>
        <taxon>Eukaryota</taxon>
        <taxon>Metazoa</taxon>
        <taxon>Chordata</taxon>
        <taxon>Tunicata</taxon>
        <taxon>Appendicularia</taxon>
        <taxon>Copelata</taxon>
        <taxon>Oikopleuridae</taxon>
        <taxon>Oikopleura</taxon>
    </lineage>
</organism>
<proteinExistence type="predicted"/>
<dbReference type="InParanoid" id="E4Y2U7"/>
<dbReference type="AlphaFoldDB" id="E4Y2U7"/>
<dbReference type="EMBL" id="FN653944">
    <property type="protein sequence ID" value="CBY16177.1"/>
    <property type="molecule type" value="Genomic_DNA"/>
</dbReference>
<accession>E4Y2U7</accession>